<protein>
    <submittedName>
        <fullName evidence="2">Unplaced genomic scaffold SPHSTscaffold_60, whole genome shotgun sequence</fullName>
    </submittedName>
</protein>
<dbReference type="AlphaFoldDB" id="A0A0C9VU55"/>
<sequence length="53" mass="6097">MTFYKQSNLEFTVLMLLLPCSTSSRPCRPFRFGVLGASAIDVPETLFKRRTRN</sequence>
<feature type="signal peptide" evidence="1">
    <location>
        <begin position="1"/>
        <end position="23"/>
    </location>
</feature>
<proteinExistence type="predicted"/>
<dbReference type="EMBL" id="KN837135">
    <property type="protein sequence ID" value="KIJ41731.1"/>
    <property type="molecule type" value="Genomic_DNA"/>
</dbReference>
<gene>
    <name evidence="2" type="ORF">M422DRAFT_31683</name>
</gene>
<dbReference type="Proteomes" id="UP000054279">
    <property type="component" value="Unassembled WGS sequence"/>
</dbReference>
<name>A0A0C9VU55_SPHS4</name>
<feature type="non-terminal residue" evidence="2">
    <location>
        <position position="53"/>
    </location>
</feature>
<accession>A0A0C9VU55</accession>
<dbReference type="HOGENOM" id="CLU_3074527_0_0_1"/>
<keyword evidence="3" id="KW-1185">Reference proteome</keyword>
<feature type="chain" id="PRO_5002215433" evidence="1">
    <location>
        <begin position="24"/>
        <end position="53"/>
    </location>
</feature>
<evidence type="ECO:0000313" key="3">
    <source>
        <dbReference type="Proteomes" id="UP000054279"/>
    </source>
</evidence>
<evidence type="ECO:0000313" key="2">
    <source>
        <dbReference type="EMBL" id="KIJ41731.1"/>
    </source>
</evidence>
<keyword evidence="1" id="KW-0732">Signal</keyword>
<organism evidence="2 3">
    <name type="scientific">Sphaerobolus stellatus (strain SS14)</name>
    <dbReference type="NCBI Taxonomy" id="990650"/>
    <lineage>
        <taxon>Eukaryota</taxon>
        <taxon>Fungi</taxon>
        <taxon>Dikarya</taxon>
        <taxon>Basidiomycota</taxon>
        <taxon>Agaricomycotina</taxon>
        <taxon>Agaricomycetes</taxon>
        <taxon>Phallomycetidae</taxon>
        <taxon>Geastrales</taxon>
        <taxon>Sphaerobolaceae</taxon>
        <taxon>Sphaerobolus</taxon>
    </lineage>
</organism>
<reference evidence="2 3" key="1">
    <citation type="submission" date="2014-06" db="EMBL/GenBank/DDBJ databases">
        <title>Evolutionary Origins and Diversification of the Mycorrhizal Mutualists.</title>
        <authorList>
            <consortium name="DOE Joint Genome Institute"/>
            <consortium name="Mycorrhizal Genomics Consortium"/>
            <person name="Kohler A."/>
            <person name="Kuo A."/>
            <person name="Nagy L.G."/>
            <person name="Floudas D."/>
            <person name="Copeland A."/>
            <person name="Barry K.W."/>
            <person name="Cichocki N."/>
            <person name="Veneault-Fourrey C."/>
            <person name="LaButti K."/>
            <person name="Lindquist E.A."/>
            <person name="Lipzen A."/>
            <person name="Lundell T."/>
            <person name="Morin E."/>
            <person name="Murat C."/>
            <person name="Riley R."/>
            <person name="Ohm R."/>
            <person name="Sun H."/>
            <person name="Tunlid A."/>
            <person name="Henrissat B."/>
            <person name="Grigoriev I.V."/>
            <person name="Hibbett D.S."/>
            <person name="Martin F."/>
        </authorList>
    </citation>
    <scope>NUCLEOTIDE SEQUENCE [LARGE SCALE GENOMIC DNA]</scope>
    <source>
        <strain evidence="2 3">SS14</strain>
    </source>
</reference>
<evidence type="ECO:0000256" key="1">
    <source>
        <dbReference type="SAM" id="SignalP"/>
    </source>
</evidence>